<feature type="transmembrane region" description="Helical" evidence="6">
    <location>
        <begin position="302"/>
        <end position="321"/>
    </location>
</feature>
<feature type="transmembrane region" description="Helical" evidence="6">
    <location>
        <begin position="85"/>
        <end position="107"/>
    </location>
</feature>
<sequence length="417" mass="47893">MIRMVFLKTLFQNKYYVLADQAFVSLLNFGSVFLLSKFADIPVFANFVLAYGYSNLIFILVTYFLTAPVLVFFPKKEENEGSSYLASLLVSNIILSLLLTLISFPFVSSQVDGLPFLLFLGINFSMIIYDLFKKFIFAQIRVSYIYTVISSFGLVSLFFGMIWYFKDSLSLDIVFGVYTLGFLLSALFLLIIICIKKFLNWKSFIPTSDNLKKSWKYVTEHYTFSKWIVAAGILFWGYSQGVFIVADLLGVGDLGIAKVRSIQNLLGLFTILLVSMESYFIPLFSRNVDVLSKVVKEFYQKYTLVLAIIFLISFPVFYFVYDYYYFDKFGDGIYIIVILWLSQLVVVFSRPLSMALKAKEVSYPLFIAHALALFGLASLGILFMYLWKDIGMSLTLFLAYFLSNISIIYFYKKHVTA</sequence>
<feature type="transmembrane region" description="Helical" evidence="6">
    <location>
        <begin position="51"/>
        <end position="73"/>
    </location>
</feature>
<feature type="transmembrane region" description="Helical" evidence="6">
    <location>
        <begin position="261"/>
        <end position="281"/>
    </location>
</feature>
<keyword evidence="4 6" id="KW-1133">Transmembrane helix</keyword>
<evidence type="ECO:0000256" key="6">
    <source>
        <dbReference type="SAM" id="Phobius"/>
    </source>
</evidence>
<dbReference type="AlphaFoldDB" id="A0A9X4MY27"/>
<accession>A0A9X4MY27</accession>
<dbReference type="PANTHER" id="PTHR30250:SF11">
    <property type="entry name" value="O-ANTIGEN TRANSPORTER-RELATED"/>
    <property type="match status" value="1"/>
</dbReference>
<dbReference type="GO" id="GO:0005886">
    <property type="term" value="C:plasma membrane"/>
    <property type="evidence" value="ECO:0007669"/>
    <property type="project" value="UniProtKB-SubCell"/>
</dbReference>
<dbReference type="Proteomes" id="UP001152599">
    <property type="component" value="Unassembled WGS sequence"/>
</dbReference>
<dbReference type="RefSeq" id="WP_304420205.1">
    <property type="nucleotide sequence ID" value="NZ_JANCMU010000001.1"/>
</dbReference>
<feature type="transmembrane region" description="Helical" evidence="6">
    <location>
        <begin position="227"/>
        <end position="249"/>
    </location>
</feature>
<proteinExistence type="predicted"/>
<keyword evidence="5 6" id="KW-0472">Membrane</keyword>
<evidence type="ECO:0000313" key="7">
    <source>
        <dbReference type="EMBL" id="MDG4945637.1"/>
    </source>
</evidence>
<evidence type="ECO:0000313" key="8">
    <source>
        <dbReference type="Proteomes" id="UP001152599"/>
    </source>
</evidence>
<feature type="transmembrane region" description="Helical" evidence="6">
    <location>
        <begin position="144"/>
        <end position="165"/>
    </location>
</feature>
<evidence type="ECO:0000256" key="5">
    <source>
        <dbReference type="ARBA" id="ARBA00023136"/>
    </source>
</evidence>
<comment type="caution">
    <text evidence="7">The sequence shown here is derived from an EMBL/GenBank/DDBJ whole genome shotgun (WGS) entry which is preliminary data.</text>
</comment>
<comment type="subcellular location">
    <subcellularLocation>
        <location evidence="1">Cell membrane</location>
        <topology evidence="1">Multi-pass membrane protein</topology>
    </subcellularLocation>
</comment>
<feature type="transmembrane region" description="Helical" evidence="6">
    <location>
        <begin position="177"/>
        <end position="195"/>
    </location>
</feature>
<keyword evidence="2" id="KW-1003">Cell membrane</keyword>
<dbReference type="InterPro" id="IPR050833">
    <property type="entry name" value="Poly_Biosynth_Transport"/>
</dbReference>
<feature type="transmembrane region" description="Helical" evidence="6">
    <location>
        <begin position="365"/>
        <end position="387"/>
    </location>
</feature>
<protein>
    <submittedName>
        <fullName evidence="7">Uncharacterized protein</fullName>
    </submittedName>
</protein>
<gene>
    <name evidence="7" type="ORF">NMK71_04355</name>
</gene>
<keyword evidence="8" id="KW-1185">Reference proteome</keyword>
<evidence type="ECO:0000256" key="4">
    <source>
        <dbReference type="ARBA" id="ARBA00022989"/>
    </source>
</evidence>
<feature type="transmembrane region" description="Helical" evidence="6">
    <location>
        <begin position="21"/>
        <end position="39"/>
    </location>
</feature>
<name>A0A9X4MY27_9FLAO</name>
<feature type="transmembrane region" description="Helical" evidence="6">
    <location>
        <begin position="393"/>
        <end position="411"/>
    </location>
</feature>
<feature type="transmembrane region" description="Helical" evidence="6">
    <location>
        <begin position="333"/>
        <end position="353"/>
    </location>
</feature>
<reference evidence="7" key="1">
    <citation type="submission" date="2022-07" db="EMBL/GenBank/DDBJ databases">
        <title>Description and genome-wide analysis of Profundicola chukchiensis gen. nov., sp. nov., marine bacteria isolated from bottom sediments of the Chukchi Sea.</title>
        <authorList>
            <person name="Romanenko L."/>
            <person name="Otstavnykh N."/>
            <person name="Kurilenko V."/>
            <person name="Eremeev V."/>
            <person name="Velansky P."/>
            <person name="Mikhailov V."/>
            <person name="Isaeva M."/>
        </authorList>
    </citation>
    <scope>NUCLEOTIDE SEQUENCE</scope>
    <source>
        <strain evidence="7">KMM 9713</strain>
    </source>
</reference>
<keyword evidence="3 6" id="KW-0812">Transmembrane</keyword>
<evidence type="ECO:0000256" key="3">
    <source>
        <dbReference type="ARBA" id="ARBA00022692"/>
    </source>
</evidence>
<organism evidence="7 8">
    <name type="scientific">Profundicola chukchiensis</name>
    <dbReference type="NCBI Taxonomy" id="2961959"/>
    <lineage>
        <taxon>Bacteria</taxon>
        <taxon>Pseudomonadati</taxon>
        <taxon>Bacteroidota</taxon>
        <taxon>Flavobacteriia</taxon>
        <taxon>Flavobacteriales</taxon>
        <taxon>Weeksellaceae</taxon>
        <taxon>Profundicola</taxon>
    </lineage>
</organism>
<feature type="transmembrane region" description="Helical" evidence="6">
    <location>
        <begin position="113"/>
        <end position="132"/>
    </location>
</feature>
<evidence type="ECO:0000256" key="2">
    <source>
        <dbReference type="ARBA" id="ARBA00022475"/>
    </source>
</evidence>
<evidence type="ECO:0000256" key="1">
    <source>
        <dbReference type="ARBA" id="ARBA00004651"/>
    </source>
</evidence>
<dbReference type="EMBL" id="JANCMU010000001">
    <property type="protein sequence ID" value="MDG4945637.1"/>
    <property type="molecule type" value="Genomic_DNA"/>
</dbReference>
<dbReference type="PANTHER" id="PTHR30250">
    <property type="entry name" value="PST FAMILY PREDICTED COLANIC ACID TRANSPORTER"/>
    <property type="match status" value="1"/>
</dbReference>